<evidence type="ECO:0000256" key="5">
    <source>
        <dbReference type="ARBA" id="ARBA00017171"/>
    </source>
</evidence>
<evidence type="ECO:0000256" key="11">
    <source>
        <dbReference type="ARBA" id="ARBA00023136"/>
    </source>
</evidence>
<evidence type="ECO:0000256" key="12">
    <source>
        <dbReference type="ARBA" id="ARBA00023209"/>
    </source>
</evidence>
<feature type="transmembrane region" description="Helical" evidence="16">
    <location>
        <begin position="104"/>
        <end position="125"/>
    </location>
</feature>
<protein>
    <recommendedName>
        <fullName evidence="5">CDP-diacylglycerol--serine O-phosphatidyltransferase</fullName>
        <ecNumber evidence="4">2.7.8.8</ecNumber>
    </recommendedName>
    <alternativeName>
        <fullName evidence="14">Phosphatidylserine synthase</fullName>
    </alternativeName>
</protein>
<dbReference type="EC" id="2.7.8.8" evidence="4"/>
<dbReference type="GO" id="GO:0012505">
    <property type="term" value="C:endomembrane system"/>
    <property type="evidence" value="ECO:0007669"/>
    <property type="project" value="UniProtKB-SubCell"/>
</dbReference>
<dbReference type="InterPro" id="IPR000462">
    <property type="entry name" value="CDP-OH_P_trans"/>
</dbReference>
<dbReference type="InterPro" id="IPR012616">
    <property type="entry name" value="CDP-OH_P_trans_C"/>
</dbReference>
<dbReference type="InterPro" id="IPR050324">
    <property type="entry name" value="CDP-alcohol_PTase-I"/>
</dbReference>
<evidence type="ECO:0000256" key="1">
    <source>
        <dbReference type="ARBA" id="ARBA00000287"/>
    </source>
</evidence>
<organism evidence="18 19">
    <name type="scientific">Mameliella alba</name>
    <dbReference type="NCBI Taxonomy" id="561184"/>
    <lineage>
        <taxon>Bacteria</taxon>
        <taxon>Pseudomonadati</taxon>
        <taxon>Pseudomonadota</taxon>
        <taxon>Alphaproteobacteria</taxon>
        <taxon>Rhodobacterales</taxon>
        <taxon>Roseobacteraceae</taxon>
        <taxon>Mameliella</taxon>
    </lineage>
</organism>
<keyword evidence="9 16" id="KW-1133">Transmembrane helix</keyword>
<evidence type="ECO:0000313" key="19">
    <source>
        <dbReference type="Proteomes" id="UP000030960"/>
    </source>
</evidence>
<dbReference type="NCBIfam" id="TIGR00473">
    <property type="entry name" value="pssA"/>
    <property type="match status" value="1"/>
</dbReference>
<accession>A0A0B3RZW2</accession>
<dbReference type="PANTHER" id="PTHR14269">
    <property type="entry name" value="CDP-DIACYLGLYCEROL--GLYCEROL-3-PHOSPHATE 3-PHOSPHATIDYLTRANSFERASE-RELATED"/>
    <property type="match status" value="1"/>
</dbReference>
<dbReference type="AlphaFoldDB" id="A0A0B3RZW2"/>
<dbReference type="GO" id="GO:0008654">
    <property type="term" value="P:phospholipid biosynthetic process"/>
    <property type="evidence" value="ECO:0007669"/>
    <property type="project" value="UniProtKB-KW"/>
</dbReference>
<evidence type="ECO:0000256" key="7">
    <source>
        <dbReference type="ARBA" id="ARBA00022679"/>
    </source>
</evidence>
<evidence type="ECO:0000256" key="13">
    <source>
        <dbReference type="ARBA" id="ARBA00023264"/>
    </source>
</evidence>
<evidence type="ECO:0000259" key="17">
    <source>
        <dbReference type="Pfam" id="PF08009"/>
    </source>
</evidence>
<feature type="transmembrane region" description="Helical" evidence="16">
    <location>
        <begin position="166"/>
        <end position="184"/>
    </location>
</feature>
<comment type="similarity">
    <text evidence="3 15">Belongs to the CDP-alcohol phosphatidyltransferase class-I family.</text>
</comment>
<evidence type="ECO:0000256" key="3">
    <source>
        <dbReference type="ARBA" id="ARBA00010441"/>
    </source>
</evidence>
<evidence type="ECO:0000256" key="15">
    <source>
        <dbReference type="RuleBase" id="RU003750"/>
    </source>
</evidence>
<proteinExistence type="inferred from homology"/>
<evidence type="ECO:0000256" key="16">
    <source>
        <dbReference type="SAM" id="Phobius"/>
    </source>
</evidence>
<dbReference type="PATRIC" id="fig|1515334.3.peg.1629"/>
<dbReference type="InterPro" id="IPR004533">
    <property type="entry name" value="CDP-diaglyc--ser_O-PTrfase"/>
</dbReference>
<sequence length="250" mass="27298">MPHPLPDKRKKINVLQLLPNLVTISAICVGLSAIRFGYEGNFELAVRLVLVACVLDGLDGRLARLTKSESPIGAELDSLADFLNFGVAPVLIMYQWALQDFQSAGWIAVLSYSICCVLRLARFNVDSRMDKEDTGCGYFVGVPSPAGAVLVLLPMVISFLFSDLPLAAPSVIAGHVFLVGLLMISRIPTYSFKQLSIDRGNAKFFLLGAGLMAAALLTYLWATLALMTFAYICSLIWAFRSARKSRNTKD</sequence>
<gene>
    <name evidence="18" type="ORF">OA50_01625</name>
</gene>
<name>A0A0B3RZW2_9RHOB</name>
<keyword evidence="13" id="KW-1208">Phospholipid metabolism</keyword>
<dbReference type="PANTHER" id="PTHR14269:SF61">
    <property type="entry name" value="CDP-DIACYLGLYCEROL--SERINE O-PHOSPHATIDYLTRANSFERASE"/>
    <property type="match status" value="1"/>
</dbReference>
<dbReference type="PROSITE" id="PS00379">
    <property type="entry name" value="CDP_ALCOHOL_P_TRANSF"/>
    <property type="match status" value="1"/>
</dbReference>
<keyword evidence="10" id="KW-0443">Lipid metabolism</keyword>
<evidence type="ECO:0000256" key="8">
    <source>
        <dbReference type="ARBA" id="ARBA00022692"/>
    </source>
</evidence>
<keyword evidence="19" id="KW-1185">Reference proteome</keyword>
<dbReference type="GO" id="GO:0003882">
    <property type="term" value="F:CDP-diacylglycerol-serine O-phosphatidyltransferase activity"/>
    <property type="evidence" value="ECO:0007669"/>
    <property type="project" value="UniProtKB-EC"/>
</dbReference>
<evidence type="ECO:0000256" key="2">
    <source>
        <dbReference type="ARBA" id="ARBA00004127"/>
    </source>
</evidence>
<keyword evidence="8 16" id="KW-0812">Transmembrane</keyword>
<evidence type="ECO:0000256" key="9">
    <source>
        <dbReference type="ARBA" id="ARBA00022989"/>
    </source>
</evidence>
<dbReference type="Proteomes" id="UP000030960">
    <property type="component" value="Unassembled WGS sequence"/>
</dbReference>
<dbReference type="GO" id="GO:0016020">
    <property type="term" value="C:membrane"/>
    <property type="evidence" value="ECO:0007669"/>
    <property type="project" value="InterPro"/>
</dbReference>
<dbReference type="Pfam" id="PF01066">
    <property type="entry name" value="CDP-OH_P_transf"/>
    <property type="match status" value="1"/>
</dbReference>
<dbReference type="STRING" id="561184.SAMN05216376_101230"/>
<reference evidence="18 19" key="1">
    <citation type="submission" date="2014-10" db="EMBL/GenBank/DDBJ databases">
        <title>Genome sequence of Ponticoccus sp. strain UMTAT08 isolated from clonal culture of toxic dinoflagellate Alexandrium tamiyavanichii.</title>
        <authorList>
            <person name="Gan H.Y."/>
            <person name="Muhd D.-D."/>
            <person name="Mohd Noor M.E."/>
            <person name="Yeong Y.S."/>
            <person name="Usup G."/>
        </authorList>
    </citation>
    <scope>NUCLEOTIDE SEQUENCE [LARGE SCALE GENOMIC DNA]</scope>
    <source>
        <strain evidence="18 19">UMTAT08</strain>
    </source>
</reference>
<dbReference type="EMBL" id="JSUQ01000006">
    <property type="protein sequence ID" value="KHQ53637.1"/>
    <property type="molecule type" value="Genomic_DNA"/>
</dbReference>
<dbReference type="Gene3D" id="1.20.120.1760">
    <property type="match status" value="1"/>
</dbReference>
<keyword evidence="11 16" id="KW-0472">Membrane</keyword>
<keyword evidence="7 15" id="KW-0808">Transferase</keyword>
<evidence type="ECO:0000256" key="10">
    <source>
        <dbReference type="ARBA" id="ARBA00023098"/>
    </source>
</evidence>
<dbReference type="RefSeq" id="WP_043139587.1">
    <property type="nucleotide sequence ID" value="NZ_JSUQ01000006.1"/>
</dbReference>
<keyword evidence="12" id="KW-0594">Phospholipid biosynthesis</keyword>
<comment type="subcellular location">
    <subcellularLocation>
        <location evidence="2">Endomembrane system</location>
        <topology evidence="2">Multi-pass membrane protein</topology>
    </subcellularLocation>
</comment>
<dbReference type="OrthoDB" id="9777147at2"/>
<evidence type="ECO:0000313" key="18">
    <source>
        <dbReference type="EMBL" id="KHQ53637.1"/>
    </source>
</evidence>
<keyword evidence="6" id="KW-0444">Lipid biosynthesis</keyword>
<dbReference type="InterPro" id="IPR043130">
    <property type="entry name" value="CDP-OH_PTrfase_TM_dom"/>
</dbReference>
<evidence type="ECO:0000256" key="14">
    <source>
        <dbReference type="ARBA" id="ARBA00032361"/>
    </source>
</evidence>
<feature type="transmembrane region" description="Helical" evidence="16">
    <location>
        <begin position="12"/>
        <end position="34"/>
    </location>
</feature>
<comment type="catalytic activity">
    <reaction evidence="1">
        <text>a CDP-1,2-diacyl-sn-glycerol + L-serine = a 1,2-diacyl-sn-glycero-3-phospho-L-serine + CMP + H(+)</text>
        <dbReference type="Rhea" id="RHEA:16913"/>
        <dbReference type="ChEBI" id="CHEBI:15378"/>
        <dbReference type="ChEBI" id="CHEBI:33384"/>
        <dbReference type="ChEBI" id="CHEBI:57262"/>
        <dbReference type="ChEBI" id="CHEBI:58332"/>
        <dbReference type="ChEBI" id="CHEBI:60377"/>
        <dbReference type="EC" id="2.7.8.8"/>
    </reaction>
</comment>
<feature type="transmembrane region" description="Helical" evidence="16">
    <location>
        <begin position="204"/>
        <end position="237"/>
    </location>
</feature>
<comment type="caution">
    <text evidence="18">The sequence shown here is derived from an EMBL/GenBank/DDBJ whole genome shotgun (WGS) entry which is preliminary data.</text>
</comment>
<evidence type="ECO:0000256" key="4">
    <source>
        <dbReference type="ARBA" id="ARBA00013174"/>
    </source>
</evidence>
<evidence type="ECO:0000256" key="6">
    <source>
        <dbReference type="ARBA" id="ARBA00022516"/>
    </source>
</evidence>
<dbReference type="Pfam" id="PF08009">
    <property type="entry name" value="CDP-OH_P_tran_2"/>
    <property type="match status" value="1"/>
</dbReference>
<feature type="domain" description="CDP-alcohol phosphatidyltransferase C-terminal" evidence="17">
    <location>
        <begin position="205"/>
        <end position="235"/>
    </location>
</feature>
<dbReference type="InterPro" id="IPR048254">
    <property type="entry name" value="CDP_ALCOHOL_P_TRANSF_CS"/>
</dbReference>
<feature type="transmembrane region" description="Helical" evidence="16">
    <location>
        <begin position="137"/>
        <end position="160"/>
    </location>
</feature>